<dbReference type="RefSeq" id="YP_004009857.1">
    <property type="nucleotide sequence ID" value="NC_014661.1"/>
</dbReference>
<evidence type="ECO:0000313" key="1">
    <source>
        <dbReference type="EMBL" id="ADG36205.1"/>
    </source>
</evidence>
<dbReference type="GO" id="GO:0004519">
    <property type="term" value="F:endonuclease activity"/>
    <property type="evidence" value="ECO:0007669"/>
    <property type="project" value="UniProtKB-KW"/>
</dbReference>
<keyword evidence="2" id="KW-1185">Reference proteome</keyword>
<dbReference type="GeneID" id="9926130"/>
<evidence type="ECO:0000313" key="2">
    <source>
        <dbReference type="Proteomes" id="UP000008730"/>
    </source>
</evidence>
<organism evidence="1 2">
    <name type="scientific">Acinetobacter phage Acj61</name>
    <dbReference type="NCBI Taxonomy" id="760732"/>
    <lineage>
        <taxon>Viruses</taxon>
        <taxon>Duplodnaviria</taxon>
        <taxon>Heunggongvirae</taxon>
        <taxon>Uroviricota</taxon>
        <taxon>Caudoviricetes</taxon>
        <taxon>Pantevenvirales</taxon>
        <taxon>Straboviridae</taxon>
        <taxon>Twarogvirinae</taxon>
        <taxon>Lasallevirus</taxon>
        <taxon>Lasallevirus Acj61</taxon>
        <taxon>Acinetobacter virus Acj61</taxon>
    </lineage>
</organism>
<keyword evidence="1" id="KW-0378">Hydrolase</keyword>
<name>E5E4M1_9CAUD</name>
<keyword evidence="1" id="KW-0255">Endonuclease</keyword>
<dbReference type="EMBL" id="GU911519">
    <property type="protein sequence ID" value="ADG36205.1"/>
    <property type="molecule type" value="Genomic_DNA"/>
</dbReference>
<proteinExistence type="predicted"/>
<protein>
    <submittedName>
        <fullName evidence="1">DenB DNA endonuclease IV</fullName>
    </submittedName>
</protein>
<sequence>MKNNPGWLRLSQLPKTRMRSTDLTPESRQKVIDTVRYSLSQDPFQQKEVVVERCVIAQLAEQLVAQWMEGWCNHGSEDTSDPLSYAYDVLSNIKYCGMRIEVKTHQSASNYISVNTGHVGPFKGTKGLHVRPFLDLGIADVMIVIETKPDITSGGWIMIPKVMLDPNALRHPRVTHESQYGDGYFLKLGFISEKVSDLMNYFYFQK</sequence>
<reference evidence="1 2" key="1">
    <citation type="journal article" date="2010" name="Virol. J.">
        <title>Genomes of the T4-related bacteriophages as windows on microbial genome evolution.</title>
        <authorList>
            <person name="Petrov V.M."/>
            <person name="Ratnayaka S."/>
            <person name="Nolan J.M."/>
            <person name="Miller E.S."/>
            <person name="Karam J.D."/>
        </authorList>
    </citation>
    <scope>NUCLEOTIDE SEQUENCE [LARGE SCALE GENOMIC DNA]</scope>
</reference>
<dbReference type="Proteomes" id="UP000008730">
    <property type="component" value="Segment"/>
</dbReference>
<dbReference type="KEGG" id="vg:9926130"/>
<accession>E5E4M1</accession>
<dbReference type="OrthoDB" id="13240at10239"/>
<gene>
    <name evidence="1" type="primary">denB</name>
    <name evidence="1" type="ORF">Acj61p240</name>
</gene>
<keyword evidence="1" id="KW-0540">Nuclease</keyword>